<dbReference type="SUPFAM" id="SSF49785">
    <property type="entry name" value="Galactose-binding domain-like"/>
    <property type="match status" value="1"/>
</dbReference>
<name>A0A319AYN5_ASPVC</name>
<dbReference type="InterPro" id="IPR017853">
    <property type="entry name" value="GH"/>
</dbReference>
<protein>
    <submittedName>
        <fullName evidence="6">Glycosyl hydrolase</fullName>
    </submittedName>
</protein>
<dbReference type="OrthoDB" id="408532at2759"/>
<dbReference type="InterPro" id="IPR006102">
    <property type="entry name" value="Ig-like_GH2"/>
</dbReference>
<dbReference type="InterPro" id="IPR043534">
    <property type="entry name" value="EBDG/EBM"/>
</dbReference>
<evidence type="ECO:0000256" key="2">
    <source>
        <dbReference type="ARBA" id="ARBA00022801"/>
    </source>
</evidence>
<feature type="domain" description="LTD" evidence="5">
    <location>
        <begin position="206"/>
        <end position="361"/>
    </location>
</feature>
<feature type="signal peptide" evidence="4">
    <location>
        <begin position="1"/>
        <end position="18"/>
    </location>
</feature>
<feature type="chain" id="PRO_5016272067" evidence="4">
    <location>
        <begin position="19"/>
        <end position="905"/>
    </location>
</feature>
<dbReference type="Pfam" id="PF22666">
    <property type="entry name" value="Glyco_hydro_2_N2"/>
    <property type="match status" value="1"/>
</dbReference>
<dbReference type="Gene3D" id="2.60.40.10">
    <property type="entry name" value="Immunoglobulins"/>
    <property type="match status" value="3"/>
</dbReference>
<dbReference type="InterPro" id="IPR008979">
    <property type="entry name" value="Galactose-bd-like_sf"/>
</dbReference>
<organism evidence="6 7">
    <name type="scientific">Aspergillus vadensis (strain CBS 113365 / IMI 142717 / IBT 24658)</name>
    <dbReference type="NCBI Taxonomy" id="1448311"/>
    <lineage>
        <taxon>Eukaryota</taxon>
        <taxon>Fungi</taxon>
        <taxon>Dikarya</taxon>
        <taxon>Ascomycota</taxon>
        <taxon>Pezizomycotina</taxon>
        <taxon>Eurotiomycetes</taxon>
        <taxon>Eurotiomycetidae</taxon>
        <taxon>Eurotiales</taxon>
        <taxon>Aspergillaceae</taxon>
        <taxon>Aspergillus</taxon>
        <taxon>Aspergillus subgen. Circumdati</taxon>
    </lineage>
</organism>
<dbReference type="RefSeq" id="XP_025559173.1">
    <property type="nucleotide sequence ID" value="XM_025711693.1"/>
</dbReference>
<evidence type="ECO:0000313" key="6">
    <source>
        <dbReference type="EMBL" id="PYH65379.1"/>
    </source>
</evidence>
<dbReference type="SUPFAM" id="SSF51445">
    <property type="entry name" value="(Trans)glycosidases"/>
    <property type="match status" value="1"/>
</dbReference>
<dbReference type="Gene3D" id="2.60.120.260">
    <property type="entry name" value="Galactose-binding domain-like"/>
    <property type="match status" value="1"/>
</dbReference>
<dbReference type="InterPro" id="IPR001322">
    <property type="entry name" value="Lamin_tail_dom"/>
</dbReference>
<accession>A0A319AYN5</accession>
<dbReference type="GeneID" id="37216285"/>
<dbReference type="InterPro" id="IPR036156">
    <property type="entry name" value="Beta-gal/glucu_dom_sf"/>
</dbReference>
<dbReference type="Pfam" id="PF18368">
    <property type="entry name" value="Ig_GlcNase"/>
    <property type="match status" value="1"/>
</dbReference>
<keyword evidence="3" id="KW-0326">Glycosidase</keyword>
<dbReference type="AlphaFoldDB" id="A0A319AYN5"/>
<evidence type="ECO:0000313" key="7">
    <source>
        <dbReference type="Proteomes" id="UP000248405"/>
    </source>
</evidence>
<dbReference type="PANTHER" id="PTHR43536:SF1">
    <property type="entry name" value="MANNOSYLGLYCOPROTEIN ENDO-BETA-MANNOSIDASE"/>
    <property type="match status" value="1"/>
</dbReference>
<dbReference type="SUPFAM" id="SSF49303">
    <property type="entry name" value="beta-Galactosidase/glucuronidase domain"/>
    <property type="match status" value="3"/>
</dbReference>
<dbReference type="PANTHER" id="PTHR43536">
    <property type="entry name" value="MANNOSYLGLYCOPROTEIN ENDO-BETA-MANNOSIDASE"/>
    <property type="match status" value="1"/>
</dbReference>
<sequence>MNFLLLSFLLITTITTTATTLIPHPGNRITIPTWHIQPTTNTNTTYPLNTLNLNLTTPDSHSTILATLLHPQNQPNPIIPPYNESTLFYSTALSTIPTTPFQSPWLYTTTLTLPYSITHSYTNIILSTHGISSRVDIFINGAKIGSISGAYNGQEYDISPEIKEEENEVQVKVYPVDYMRDFGIGWADWNPSPPDMGMGVWRGVEVRGVYGVGVKGLRVVVGDVDVDEVVGGSGGKDVKVRVRGDVRNWGDEGVKGWFMGRVSDNSTDDTSSGVQFAKAVTLRGGEVTTLEAEVTIKNPKIWWPATWGKQDMYTVSANFTLHDGTLSDRAECSFGIRSVSATFTDHGDEKDVSFRVNGYPFHVRGAGYSPDIFLRFDIDRVRTLLQAVLDIGLNTIRLEGKLEHPQFYDLADRMGIMVLAGWECCDKWEAWEYNTDLSKNYPWTNTDYLTAQAMLTHTALTLQPHPCILAFLLGSDYPPNPRAFTLYTTALNHSDWTAPIISSASARIHPSGMKMLGPYDWVSPNYWYGERLGAAYGFGSEQGAGVGTPELPSLRRFLSEEELDSLWKEKNAGMYHMSPAGSQFHTREVYNAALWGRFGEPKSLEEYVFLAQVVDYEATRAEFEAFAVRQNRSGGAATTGGNGGGRAATGVVYWMLNSAWPSLHWQLVDYYLRRGGAYYGVKVGARGVHVAVDYESGEVYVVNHGVKRGEGRVVVVDVVGLDGKRLYHEEVEGVVMGPTMAKKVTSVVPWVGGWDGVVFLRLILKESGGNVLSRNVYTLPAQLDVLVWDESTWYTTPVSEYADFSALRGLPTVEVAVTGKMGGGGGVSVTLENQDKAPAWFVRISMVDEAGGEVDVWWEDNYVSVLGGEKVVVSGRLDNSRKMGIGRMRVVVEGGNVRKTGCYIS</sequence>
<dbReference type="Gene3D" id="3.20.20.80">
    <property type="entry name" value="Glycosidases"/>
    <property type="match status" value="1"/>
</dbReference>
<keyword evidence="2 6" id="KW-0378">Hydrolase</keyword>
<evidence type="ECO:0000256" key="3">
    <source>
        <dbReference type="ARBA" id="ARBA00023295"/>
    </source>
</evidence>
<dbReference type="EMBL" id="KZ821638">
    <property type="protein sequence ID" value="PYH65379.1"/>
    <property type="molecule type" value="Genomic_DNA"/>
</dbReference>
<dbReference type="Proteomes" id="UP000248405">
    <property type="component" value="Unassembled WGS sequence"/>
</dbReference>
<dbReference type="InterPro" id="IPR041351">
    <property type="entry name" value="Ig_GlcNase"/>
</dbReference>
<evidence type="ECO:0000256" key="1">
    <source>
        <dbReference type="ARBA" id="ARBA00007401"/>
    </source>
</evidence>
<dbReference type="Pfam" id="PF00703">
    <property type="entry name" value="Glyco_hydro_2"/>
    <property type="match status" value="1"/>
</dbReference>
<dbReference type="UniPathway" id="UPA00280"/>
<proteinExistence type="inferred from homology"/>
<dbReference type="InterPro" id="IPR054593">
    <property type="entry name" value="Beta-mannosidase-like_N2"/>
</dbReference>
<dbReference type="GO" id="GO:0004553">
    <property type="term" value="F:hydrolase activity, hydrolyzing O-glycosyl compounds"/>
    <property type="evidence" value="ECO:0007669"/>
    <property type="project" value="InterPro"/>
</dbReference>
<keyword evidence="7" id="KW-1185">Reference proteome</keyword>
<keyword evidence="4" id="KW-0732">Signal</keyword>
<evidence type="ECO:0000259" key="5">
    <source>
        <dbReference type="PROSITE" id="PS51841"/>
    </source>
</evidence>
<dbReference type="InterPro" id="IPR013783">
    <property type="entry name" value="Ig-like_fold"/>
</dbReference>
<gene>
    <name evidence="6" type="ORF">BO88DRAFT_471126</name>
</gene>
<evidence type="ECO:0000256" key="4">
    <source>
        <dbReference type="SAM" id="SignalP"/>
    </source>
</evidence>
<dbReference type="PROSITE" id="PS51841">
    <property type="entry name" value="LTD"/>
    <property type="match status" value="1"/>
</dbReference>
<reference evidence="6" key="1">
    <citation type="submission" date="2016-12" db="EMBL/GenBank/DDBJ databases">
        <title>The genomes of Aspergillus section Nigri reveals drivers in fungal speciation.</title>
        <authorList>
            <consortium name="DOE Joint Genome Institute"/>
            <person name="Vesth T.C."/>
            <person name="Nybo J."/>
            <person name="Theobald S."/>
            <person name="Brandl J."/>
            <person name="Frisvad J.C."/>
            <person name="Nielsen K.F."/>
            <person name="Lyhne E.K."/>
            <person name="Kogle M.E."/>
            <person name="Kuo A."/>
            <person name="Riley R."/>
            <person name="Clum A."/>
            <person name="Nolan M."/>
            <person name="Lipzen A."/>
            <person name="Salamov A."/>
            <person name="Henrissat B."/>
            <person name="Wiebenga A."/>
            <person name="De Vries R.P."/>
            <person name="Grigoriev I.V."/>
            <person name="Mortensen U.H."/>
            <person name="Andersen M.R."/>
            <person name="Baker S.E."/>
        </authorList>
    </citation>
    <scope>NUCLEOTIDE SEQUENCE [LARGE SCALE GENOMIC DNA]</scope>
    <source>
        <strain evidence="6">CBS 113365</strain>
    </source>
</reference>
<dbReference type="GO" id="GO:0005975">
    <property type="term" value="P:carbohydrate metabolic process"/>
    <property type="evidence" value="ECO:0007669"/>
    <property type="project" value="InterPro"/>
</dbReference>
<comment type="similarity">
    <text evidence="1">Belongs to the glycosyl hydrolase 2 family.</text>
</comment>